<feature type="transmembrane region" description="Helical" evidence="1">
    <location>
        <begin position="144"/>
        <end position="162"/>
    </location>
</feature>
<dbReference type="InterPro" id="IPR000620">
    <property type="entry name" value="EamA_dom"/>
</dbReference>
<dbReference type="InterPro" id="IPR037185">
    <property type="entry name" value="EmrE-like"/>
</dbReference>
<dbReference type="EMBL" id="KP211812">
    <property type="protein sequence ID" value="ANV79045.1"/>
    <property type="molecule type" value="Genomic_DNA"/>
</dbReference>
<feature type="domain" description="EamA" evidence="2">
    <location>
        <begin position="2"/>
        <end position="129"/>
    </location>
</feature>
<feature type="domain" description="EamA" evidence="2">
    <location>
        <begin position="143"/>
        <end position="283"/>
    </location>
</feature>
<keyword evidence="1" id="KW-1133">Transmembrane helix</keyword>
<dbReference type="PANTHER" id="PTHR22911:SF137">
    <property type="entry name" value="SOLUTE CARRIER FAMILY 35 MEMBER G2-RELATED"/>
    <property type="match status" value="1"/>
</dbReference>
<proteinExistence type="predicted"/>
<reference evidence="3" key="2">
    <citation type="journal article" date="2015" name="ISME J.">
        <title>A new class of marine Euryarchaeota group II from the Mediterranean deep chlorophyll maximum.</title>
        <authorList>
            <person name="Martin-Cuadrado A.B."/>
            <person name="Garcia-Heredia I."/>
            <person name="Molto A.G."/>
            <person name="Lopez-Ubeda R."/>
            <person name="Kimes N."/>
            <person name="Lopez-Garcia P."/>
            <person name="Moreira D."/>
            <person name="Rodriguez-Valera F."/>
        </authorList>
    </citation>
    <scope>NUCLEOTIDE SEQUENCE</scope>
</reference>
<dbReference type="SUPFAM" id="SSF103481">
    <property type="entry name" value="Multidrug resistance efflux transporter EmrE"/>
    <property type="match status" value="2"/>
</dbReference>
<sequence>MLIALFGSTLISFAPLFYQYSETNPVTGAFFRMAYALPVLILLIFLLNSKDTRSRESRSLTLFAGLLISLDFVGYHTAIDYIGTGIATMIGNSQVIIVTLVSWKFLGEKPNKSILFALPVVVLGLALISGIWDDEPYGEDPFKGVIAGVFAAIFYSSFLIVYRYSNREMAPAQNLQFDATAGAAVGLLLIGLMPLNSLGVEPIILQPAWPSHAWLILLAICCQVAGWIAITYALPRLPGAKTSFAVLLQPVLTIIWGLLILDEEPSLQQSMGILLILGSVISVTIFGNTRVNTER</sequence>
<organism evidence="3">
    <name type="scientific">uncultured Poseidoniia archaeon</name>
    <dbReference type="NCBI Taxonomy" id="1697135"/>
    <lineage>
        <taxon>Archaea</taxon>
        <taxon>Methanobacteriati</taxon>
        <taxon>Thermoplasmatota</taxon>
        <taxon>Candidatus Poseidoniia</taxon>
        <taxon>environmental samples</taxon>
    </lineage>
</organism>
<dbReference type="Gene3D" id="1.10.3730.20">
    <property type="match status" value="1"/>
</dbReference>
<feature type="transmembrane region" description="Helical" evidence="1">
    <location>
        <begin position="29"/>
        <end position="48"/>
    </location>
</feature>
<feature type="transmembrane region" description="Helical" evidence="1">
    <location>
        <begin position="244"/>
        <end position="261"/>
    </location>
</feature>
<dbReference type="PANTHER" id="PTHR22911">
    <property type="entry name" value="ACYL-MALONYL CONDENSING ENZYME-RELATED"/>
    <property type="match status" value="1"/>
</dbReference>
<keyword evidence="1" id="KW-0472">Membrane</keyword>
<reference evidence="3" key="1">
    <citation type="submission" date="2014-11" db="EMBL/GenBank/DDBJ databases">
        <authorList>
            <person name="Zhu J."/>
            <person name="Qi W."/>
            <person name="Song R."/>
        </authorList>
    </citation>
    <scope>NUCLEOTIDE SEQUENCE</scope>
</reference>
<evidence type="ECO:0000259" key="2">
    <source>
        <dbReference type="Pfam" id="PF00892"/>
    </source>
</evidence>
<dbReference type="GO" id="GO:0016020">
    <property type="term" value="C:membrane"/>
    <property type="evidence" value="ECO:0007669"/>
    <property type="project" value="InterPro"/>
</dbReference>
<evidence type="ECO:0000313" key="3">
    <source>
        <dbReference type="EMBL" id="ANV79045.1"/>
    </source>
</evidence>
<keyword evidence="1" id="KW-0812">Transmembrane</keyword>
<name>A0A1B1T9W2_9ARCH</name>
<feature type="transmembrane region" description="Helical" evidence="1">
    <location>
        <begin position="267"/>
        <end position="287"/>
    </location>
</feature>
<feature type="transmembrane region" description="Helical" evidence="1">
    <location>
        <begin position="113"/>
        <end position="132"/>
    </location>
</feature>
<dbReference type="Pfam" id="PF00892">
    <property type="entry name" value="EamA"/>
    <property type="match status" value="2"/>
</dbReference>
<accession>A0A1B1T9W2</accession>
<feature type="transmembrane region" description="Helical" evidence="1">
    <location>
        <begin position="213"/>
        <end position="232"/>
    </location>
</feature>
<feature type="transmembrane region" description="Helical" evidence="1">
    <location>
        <begin position="60"/>
        <end position="79"/>
    </location>
</feature>
<protein>
    <submittedName>
        <fullName evidence="3">Permeases of the drug/metabolite transporter family protein, permease component</fullName>
    </submittedName>
</protein>
<dbReference type="AlphaFoldDB" id="A0A1B1T9W2"/>
<evidence type="ECO:0000256" key="1">
    <source>
        <dbReference type="SAM" id="Phobius"/>
    </source>
</evidence>
<feature type="transmembrane region" description="Helical" evidence="1">
    <location>
        <begin position="85"/>
        <end position="106"/>
    </location>
</feature>